<keyword evidence="1 7" id="KW-0732">Signal</keyword>
<feature type="domain" description="Ig-like" evidence="8">
    <location>
        <begin position="18"/>
        <end position="123"/>
    </location>
</feature>
<evidence type="ECO:0000256" key="2">
    <source>
        <dbReference type="ARBA" id="ARBA00022859"/>
    </source>
</evidence>
<dbReference type="SMART" id="SM00409">
    <property type="entry name" value="IG"/>
    <property type="match status" value="1"/>
</dbReference>
<dbReference type="InterPro" id="IPR036179">
    <property type="entry name" value="Ig-like_dom_sf"/>
</dbReference>
<dbReference type="InterPro" id="IPR013783">
    <property type="entry name" value="Ig-like_fold"/>
</dbReference>
<feature type="region of interest" description="Disordered" evidence="6">
    <location>
        <begin position="380"/>
        <end position="399"/>
    </location>
</feature>
<feature type="compositionally biased region" description="Basic and acidic residues" evidence="6">
    <location>
        <begin position="380"/>
        <end position="389"/>
    </location>
</feature>
<feature type="compositionally biased region" description="Low complexity" evidence="6">
    <location>
        <begin position="390"/>
        <end position="399"/>
    </location>
</feature>
<dbReference type="GO" id="GO:0002250">
    <property type="term" value="P:adaptive immune response"/>
    <property type="evidence" value="ECO:0007669"/>
    <property type="project" value="UniProtKB-KW"/>
</dbReference>
<dbReference type="InterPro" id="IPR013106">
    <property type="entry name" value="Ig_V-set"/>
</dbReference>
<evidence type="ECO:0000313" key="10">
    <source>
        <dbReference type="Proteomes" id="UP000335636"/>
    </source>
</evidence>
<dbReference type="PANTHER" id="PTHR23268:SF101">
    <property type="entry name" value="T CELL RECEPTOR BETA VARIABLE 9"/>
    <property type="match status" value="1"/>
</dbReference>
<evidence type="ECO:0000256" key="5">
    <source>
        <dbReference type="ARBA" id="ARBA00043266"/>
    </source>
</evidence>
<feature type="signal peptide" evidence="7">
    <location>
        <begin position="1"/>
        <end position="21"/>
    </location>
</feature>
<dbReference type="AlphaFoldDB" id="A0A5E4ARW3"/>
<evidence type="ECO:0000259" key="8">
    <source>
        <dbReference type="PROSITE" id="PS50835"/>
    </source>
</evidence>
<dbReference type="SUPFAM" id="SSF48726">
    <property type="entry name" value="Immunoglobulin"/>
    <property type="match status" value="2"/>
</dbReference>
<evidence type="ECO:0000256" key="1">
    <source>
        <dbReference type="ARBA" id="ARBA00022729"/>
    </source>
</evidence>
<dbReference type="Pfam" id="PF07686">
    <property type="entry name" value="V-set"/>
    <property type="match status" value="1"/>
</dbReference>
<protein>
    <recommendedName>
        <fullName evidence="8">Ig-like domain-containing protein</fullName>
    </recommendedName>
</protein>
<dbReference type="PROSITE" id="PS50835">
    <property type="entry name" value="IG_LIKE"/>
    <property type="match status" value="1"/>
</dbReference>
<evidence type="ECO:0000313" key="9">
    <source>
        <dbReference type="EMBL" id="VTJ59506.1"/>
    </source>
</evidence>
<keyword evidence="5" id="KW-1279">T cell receptor</keyword>
<accession>A0A5E4ARW3</accession>
<gene>
    <name evidence="9" type="ORF">MONAX_5E009663</name>
</gene>
<reference evidence="9" key="1">
    <citation type="submission" date="2019-04" db="EMBL/GenBank/DDBJ databases">
        <authorList>
            <person name="Alioto T."/>
            <person name="Alioto T."/>
        </authorList>
    </citation>
    <scope>NUCLEOTIDE SEQUENCE [LARGE SCALE GENOMIC DNA]</scope>
</reference>
<keyword evidence="4" id="KW-0393">Immunoglobulin domain</keyword>
<keyword evidence="10" id="KW-1185">Reference proteome</keyword>
<dbReference type="PANTHER" id="PTHR23268">
    <property type="entry name" value="T-CELL RECEPTOR BETA CHAIN"/>
    <property type="match status" value="1"/>
</dbReference>
<feature type="chain" id="PRO_5022708677" description="Ig-like domain-containing protein" evidence="7">
    <location>
        <begin position="22"/>
        <end position="414"/>
    </location>
</feature>
<dbReference type="SMART" id="SM00406">
    <property type="entry name" value="IGv"/>
    <property type="match status" value="1"/>
</dbReference>
<proteinExistence type="predicted"/>
<dbReference type="EMBL" id="CABDUW010000122">
    <property type="protein sequence ID" value="VTJ59506.1"/>
    <property type="molecule type" value="Genomic_DNA"/>
</dbReference>
<dbReference type="InterPro" id="IPR050413">
    <property type="entry name" value="TCR_beta_variable"/>
</dbReference>
<organism evidence="9 10">
    <name type="scientific">Marmota monax</name>
    <name type="common">Woodchuck</name>
    <dbReference type="NCBI Taxonomy" id="9995"/>
    <lineage>
        <taxon>Eukaryota</taxon>
        <taxon>Metazoa</taxon>
        <taxon>Chordata</taxon>
        <taxon>Craniata</taxon>
        <taxon>Vertebrata</taxon>
        <taxon>Euteleostomi</taxon>
        <taxon>Mammalia</taxon>
        <taxon>Eutheria</taxon>
        <taxon>Euarchontoglires</taxon>
        <taxon>Glires</taxon>
        <taxon>Rodentia</taxon>
        <taxon>Sciuromorpha</taxon>
        <taxon>Sciuridae</taxon>
        <taxon>Xerinae</taxon>
        <taxon>Marmotini</taxon>
        <taxon>Marmota</taxon>
    </lineage>
</organism>
<keyword evidence="2" id="KW-0391">Immunity</keyword>
<dbReference type="GO" id="GO:0007166">
    <property type="term" value="P:cell surface receptor signaling pathway"/>
    <property type="evidence" value="ECO:0007669"/>
    <property type="project" value="TreeGrafter"/>
</dbReference>
<dbReference type="Proteomes" id="UP000335636">
    <property type="component" value="Unassembled WGS sequence"/>
</dbReference>
<keyword evidence="3" id="KW-1064">Adaptive immunity</keyword>
<sequence>MGSRLLCWVALSLLGTGPVDSGVKQTPKHLIKAKGQQVTLRCSPLPEHLSVYWYQQTPGQGPQFLFQYYNGEESEKGTNIPSRFSAQQFPDYSSELNLSSLALGDSALFLCASSRAQPPMSISLQYKIIPARVRKWPGRWSLSQAGSGLGSCQPVPDTQCGVHSAALVPQQWCRAVHSPVPIPEGTQLPGLMQSLGDVSSSTQVFPTPHSANLPPPLASLSQVPTSKLRRSPTYLHSSAPTGHLQDCVVTILHRDGESPENPADPSVCLAPAMSLSVQCWVVTFCLLQAGPVNAGITQTPKYQILKVGQPMTLRCAQDMNYGSIYWYRQDAGLGLRLVHYSHNIGNMEKGEVPEGHLCTSVPAVTPQCCTSGSSLHIKTKEDLHPEDQRPPGSTSYPYGPGALRILGSANLSLC</sequence>
<evidence type="ECO:0000256" key="3">
    <source>
        <dbReference type="ARBA" id="ARBA00023130"/>
    </source>
</evidence>
<name>A0A5E4ARW3_MARMO</name>
<dbReference type="GO" id="GO:0042101">
    <property type="term" value="C:T cell receptor complex"/>
    <property type="evidence" value="ECO:0007669"/>
    <property type="project" value="UniProtKB-KW"/>
</dbReference>
<dbReference type="InterPro" id="IPR003599">
    <property type="entry name" value="Ig_sub"/>
</dbReference>
<evidence type="ECO:0000256" key="4">
    <source>
        <dbReference type="ARBA" id="ARBA00023319"/>
    </source>
</evidence>
<comment type="caution">
    <text evidence="9">The sequence shown here is derived from an EMBL/GenBank/DDBJ whole genome shotgun (WGS) entry which is preliminary data.</text>
</comment>
<dbReference type="Gene3D" id="2.60.40.10">
    <property type="entry name" value="Immunoglobulins"/>
    <property type="match status" value="2"/>
</dbReference>
<evidence type="ECO:0000256" key="7">
    <source>
        <dbReference type="SAM" id="SignalP"/>
    </source>
</evidence>
<dbReference type="InterPro" id="IPR007110">
    <property type="entry name" value="Ig-like_dom"/>
</dbReference>
<evidence type="ECO:0000256" key="6">
    <source>
        <dbReference type="SAM" id="MobiDB-lite"/>
    </source>
</evidence>